<gene>
    <name evidence="1" type="ORF">HPB48_004885</name>
</gene>
<dbReference type="OMA" id="CWLCEDV"/>
<reference evidence="1 2" key="1">
    <citation type="journal article" date="2020" name="Cell">
        <title>Large-Scale Comparative Analyses of Tick Genomes Elucidate Their Genetic Diversity and Vector Capacities.</title>
        <authorList>
            <consortium name="Tick Genome and Microbiome Consortium (TIGMIC)"/>
            <person name="Jia N."/>
            <person name="Wang J."/>
            <person name="Shi W."/>
            <person name="Du L."/>
            <person name="Sun Y."/>
            <person name="Zhan W."/>
            <person name="Jiang J.F."/>
            <person name="Wang Q."/>
            <person name="Zhang B."/>
            <person name="Ji P."/>
            <person name="Bell-Sakyi L."/>
            <person name="Cui X.M."/>
            <person name="Yuan T.T."/>
            <person name="Jiang B.G."/>
            <person name="Yang W.F."/>
            <person name="Lam T.T."/>
            <person name="Chang Q.C."/>
            <person name="Ding S.J."/>
            <person name="Wang X.J."/>
            <person name="Zhu J.G."/>
            <person name="Ruan X.D."/>
            <person name="Zhao L."/>
            <person name="Wei J.T."/>
            <person name="Ye R.Z."/>
            <person name="Que T.C."/>
            <person name="Du C.H."/>
            <person name="Zhou Y.H."/>
            <person name="Cheng J.X."/>
            <person name="Dai P.F."/>
            <person name="Guo W.B."/>
            <person name="Han X.H."/>
            <person name="Huang E.J."/>
            <person name="Li L.F."/>
            <person name="Wei W."/>
            <person name="Gao Y.C."/>
            <person name="Liu J.Z."/>
            <person name="Shao H.Z."/>
            <person name="Wang X."/>
            <person name="Wang C.C."/>
            <person name="Yang T.C."/>
            <person name="Huo Q.B."/>
            <person name="Li W."/>
            <person name="Chen H.Y."/>
            <person name="Chen S.E."/>
            <person name="Zhou L.G."/>
            <person name="Ni X.B."/>
            <person name="Tian J.H."/>
            <person name="Sheng Y."/>
            <person name="Liu T."/>
            <person name="Pan Y.S."/>
            <person name="Xia L.Y."/>
            <person name="Li J."/>
            <person name="Zhao F."/>
            <person name="Cao W.C."/>
        </authorList>
    </citation>
    <scope>NUCLEOTIDE SEQUENCE [LARGE SCALE GENOMIC DNA]</scope>
    <source>
        <strain evidence="1">HaeL-2018</strain>
    </source>
</reference>
<dbReference type="AlphaFoldDB" id="A0A9J6GFL5"/>
<organism evidence="1 2">
    <name type="scientific">Haemaphysalis longicornis</name>
    <name type="common">Bush tick</name>
    <dbReference type="NCBI Taxonomy" id="44386"/>
    <lineage>
        <taxon>Eukaryota</taxon>
        <taxon>Metazoa</taxon>
        <taxon>Ecdysozoa</taxon>
        <taxon>Arthropoda</taxon>
        <taxon>Chelicerata</taxon>
        <taxon>Arachnida</taxon>
        <taxon>Acari</taxon>
        <taxon>Parasitiformes</taxon>
        <taxon>Ixodida</taxon>
        <taxon>Ixodoidea</taxon>
        <taxon>Ixodidae</taxon>
        <taxon>Haemaphysalinae</taxon>
        <taxon>Haemaphysalis</taxon>
    </lineage>
</organism>
<evidence type="ECO:0000313" key="1">
    <source>
        <dbReference type="EMBL" id="KAH9373140.1"/>
    </source>
</evidence>
<dbReference type="OrthoDB" id="8436363at2759"/>
<dbReference type="EMBL" id="JABSTR010000006">
    <property type="protein sequence ID" value="KAH9373140.1"/>
    <property type="molecule type" value="Genomic_DNA"/>
</dbReference>
<sequence length="743" mass="82511">MEERSRISEPRVTDFVRAKLAGMQSILCYLSEPQQSCLAEQNQRCWLCEDVTTWNKLIHAFGFEFWETRPGVLSFRAIPHAIDSRNYQDAATAASIASKLLNVHLCIDEIDIFYSEDSSLSMPPAWDRWPFRKHIDPFPMRPSFGVRHIRARTYRGSCVSLRNILNLHMVGSLETLVLDGFEVGHVSGSRIASAVEFSVVTLKEFAVLNTEMPQESSDEICHQLRHCFHLKSASLKYHVTSSGSVGALVALVNSSRKSLQKIEFPTLVAPEHVASIAKALATNTCLRDVYLCAPGLSLAPVFAALEANATVQRLHLSGCVADEPEAASLASMLQNNTVLRSLTLEGGNITAPAARQLSDALRENVTLERLVLPSRNIDAAAVRCLCEALEQNTVLQELRFGDISASERERAELAALLAETGGYGRVRLPLMDAYIPDMTSFLTQHQTRPMQLTLGNICDMSTTLLEQLCEALAQSAMVHSLQVHYAGHNPSNGDVFAEMLEVNASITSLELSLSSEPGTYCLAAKVARALVSNQTLQELTISGDNVFLRRQTAESFARLLSWNDTITKMVFSASIPPKLLCLLVSGVKNNKTILEFSPKHQLISCTDDICPLFATLRKNQSRLNRAVEFVRGDRDRQHAEAFEHLCSKRHLHPHVVQAMEWTELEAQQRILTKFVLLNVSTYIILIARPDNKFTSCIYVIYMCRNGLRTACQHKAAIPYVVYFSAKQCVKSKGLKMALGSSVD</sequence>
<dbReference type="SUPFAM" id="SSF52047">
    <property type="entry name" value="RNI-like"/>
    <property type="match status" value="2"/>
</dbReference>
<comment type="caution">
    <text evidence="1">The sequence shown here is derived from an EMBL/GenBank/DDBJ whole genome shotgun (WGS) entry which is preliminary data.</text>
</comment>
<keyword evidence="2" id="KW-1185">Reference proteome</keyword>
<dbReference type="VEuPathDB" id="VectorBase:HLOH_053388"/>
<accession>A0A9J6GFL5</accession>
<dbReference type="Gene3D" id="3.80.10.10">
    <property type="entry name" value="Ribonuclease Inhibitor"/>
    <property type="match status" value="2"/>
</dbReference>
<dbReference type="SMART" id="SM00368">
    <property type="entry name" value="LRR_RI"/>
    <property type="match status" value="3"/>
</dbReference>
<dbReference type="Proteomes" id="UP000821853">
    <property type="component" value="Chromosome 4"/>
</dbReference>
<dbReference type="PANTHER" id="PTHR47679:SF2">
    <property type="entry name" value="C-TERMINAL OF ROC (COR) DOMAIN-CONTAINING PROTEIN"/>
    <property type="match status" value="1"/>
</dbReference>
<dbReference type="InterPro" id="IPR032675">
    <property type="entry name" value="LRR_dom_sf"/>
</dbReference>
<protein>
    <recommendedName>
        <fullName evidence="3">Ran gtpase-activating protein</fullName>
    </recommendedName>
</protein>
<evidence type="ECO:0008006" key="3">
    <source>
        <dbReference type="Google" id="ProtNLM"/>
    </source>
</evidence>
<dbReference type="PANTHER" id="PTHR47679">
    <property type="entry name" value="PROTEIN TORNADO 1"/>
    <property type="match status" value="1"/>
</dbReference>
<evidence type="ECO:0000313" key="2">
    <source>
        <dbReference type="Proteomes" id="UP000821853"/>
    </source>
</evidence>
<name>A0A9J6GFL5_HAELO</name>
<proteinExistence type="predicted"/>